<dbReference type="OMA" id="WLYINYA"/>
<organism evidence="7 8">
    <name type="scientific">Penicillium rubens (strain ATCC 28089 / DSM 1075 / NRRL 1951 / Wisconsin 54-1255)</name>
    <name type="common">Penicillium chrysogenum</name>
    <dbReference type="NCBI Taxonomy" id="500485"/>
    <lineage>
        <taxon>Eukaryota</taxon>
        <taxon>Fungi</taxon>
        <taxon>Dikarya</taxon>
        <taxon>Ascomycota</taxon>
        <taxon>Pezizomycotina</taxon>
        <taxon>Eurotiomycetes</taxon>
        <taxon>Eurotiomycetidae</taxon>
        <taxon>Eurotiales</taxon>
        <taxon>Aspergillaceae</taxon>
        <taxon>Penicillium</taxon>
        <taxon>Penicillium chrysogenum species complex</taxon>
    </lineage>
</organism>
<accession>B6HMU5</accession>
<name>B6HMU5_PENRW</name>
<dbReference type="EMBL" id="AM920436">
    <property type="protein sequence ID" value="CAP96232.1"/>
    <property type="molecule type" value="Genomic_DNA"/>
</dbReference>
<dbReference type="Pfam" id="PF01565">
    <property type="entry name" value="FAD_binding_4"/>
    <property type="match status" value="1"/>
</dbReference>
<evidence type="ECO:0000256" key="2">
    <source>
        <dbReference type="ARBA" id="ARBA00022630"/>
    </source>
</evidence>
<keyword evidence="8" id="KW-1185">Reference proteome</keyword>
<keyword evidence="3" id="KW-0274">FAD</keyword>
<comment type="similarity">
    <text evidence="1">Belongs to the oxygen-dependent FAD-linked oxidoreductase family.</text>
</comment>
<dbReference type="eggNOG" id="KOG1231">
    <property type="taxonomic scope" value="Eukaryota"/>
</dbReference>
<evidence type="ECO:0000256" key="1">
    <source>
        <dbReference type="ARBA" id="ARBA00005466"/>
    </source>
</evidence>
<dbReference type="InterPro" id="IPR006094">
    <property type="entry name" value="Oxid_FAD_bind_N"/>
</dbReference>
<dbReference type="InterPro" id="IPR016167">
    <property type="entry name" value="FAD-bd_PCMH_sub1"/>
</dbReference>
<evidence type="ECO:0000256" key="5">
    <source>
        <dbReference type="SAM" id="SignalP"/>
    </source>
</evidence>
<feature type="chain" id="PRO_5002845799" evidence="5">
    <location>
        <begin position="21"/>
        <end position="492"/>
    </location>
</feature>
<proteinExistence type="inferred from homology"/>
<dbReference type="GO" id="GO:0016491">
    <property type="term" value="F:oxidoreductase activity"/>
    <property type="evidence" value="ECO:0007669"/>
    <property type="project" value="UniProtKB-KW"/>
</dbReference>
<dbReference type="BioCyc" id="PCHR:PC21G13350-MONOMER"/>
<keyword evidence="5" id="KW-0732">Signal</keyword>
<dbReference type="PANTHER" id="PTHR42973:SF54">
    <property type="entry name" value="FAD-BINDING PCMH-TYPE DOMAIN-CONTAINING PROTEIN"/>
    <property type="match status" value="1"/>
</dbReference>
<keyword evidence="2" id="KW-0285">Flavoprotein</keyword>
<dbReference type="Gene3D" id="3.40.462.20">
    <property type="match status" value="1"/>
</dbReference>
<dbReference type="VEuPathDB" id="FungiDB:PCH_Pc21g13350"/>
<dbReference type="OrthoDB" id="2151789at2759"/>
<dbReference type="InterPro" id="IPR016169">
    <property type="entry name" value="FAD-bd_PCMH_sub2"/>
</dbReference>
<feature type="domain" description="FAD-binding PCMH-type" evidence="6">
    <location>
        <begin position="61"/>
        <end position="232"/>
    </location>
</feature>
<feature type="signal peptide" evidence="5">
    <location>
        <begin position="1"/>
        <end position="20"/>
    </location>
</feature>
<sequence>MKPIITALVFLLPAFSPVEAQKEAVPSSGCMEACLQLAGGFGSLAYFPGNSNLTVWDEKQQEAQSACRVQPTTTEDVSNILHILLDASCRFAVKGGGHARDPDDSVSVGGVTIDMQKMRSIEVSADRLSVKLDSGHVLHSMYVGLENYNLTTLGGRVADVGLGGFALGGGFSALSPMYGLAMDNIFEYELVLPNATVRTINDQTHPDLYFALRGGMNNFGIVTHFTIRAVPQGQMHGGSRIYSVDKREDILEQAYQLTTTWKNDTAMAFYYRFEYDQEADDFILGMNQEYAHPISNPPPFRQVNEVPFESSTLRIDWPSNFSVEGISPSGGRNLYATVTYYPSADLDRKMQDILMEEIQPIKDIPGFTPSLVIQPLYEAAIRANSERGGSAAGIEADGPLTVVLFNTRWNNGADDSAINALAGRWVQRAIDAAQKAGKHHPWLYINYASKDQEPFSGYGEANLRRLRDIQKRMDPQGIFTSTGLCRGYFKLI</sequence>
<dbReference type="GO" id="GO:0071949">
    <property type="term" value="F:FAD binding"/>
    <property type="evidence" value="ECO:0007669"/>
    <property type="project" value="InterPro"/>
</dbReference>
<evidence type="ECO:0000313" key="8">
    <source>
        <dbReference type="Proteomes" id="UP000000724"/>
    </source>
</evidence>
<dbReference type="InterPro" id="IPR050416">
    <property type="entry name" value="FAD-linked_Oxidoreductase"/>
</dbReference>
<dbReference type="Gene3D" id="3.30.465.10">
    <property type="match status" value="1"/>
</dbReference>
<dbReference type="PANTHER" id="PTHR42973">
    <property type="entry name" value="BINDING OXIDOREDUCTASE, PUTATIVE (AFU_ORTHOLOGUE AFUA_1G17690)-RELATED"/>
    <property type="match status" value="1"/>
</dbReference>
<dbReference type="SUPFAM" id="SSF56176">
    <property type="entry name" value="FAD-binding/transporter-associated domain-like"/>
    <property type="match status" value="1"/>
</dbReference>
<evidence type="ECO:0000259" key="6">
    <source>
        <dbReference type="PROSITE" id="PS51387"/>
    </source>
</evidence>
<dbReference type="Gene3D" id="3.30.43.10">
    <property type="entry name" value="Uridine Diphospho-n-acetylenolpyruvylglucosamine Reductase, domain 2"/>
    <property type="match status" value="1"/>
</dbReference>
<evidence type="ECO:0000256" key="3">
    <source>
        <dbReference type="ARBA" id="ARBA00022827"/>
    </source>
</evidence>
<evidence type="ECO:0000256" key="4">
    <source>
        <dbReference type="ARBA" id="ARBA00023002"/>
    </source>
</evidence>
<protein>
    <submittedName>
        <fullName evidence="7">Pc21g13350 protein</fullName>
    </submittedName>
</protein>
<evidence type="ECO:0000313" key="7">
    <source>
        <dbReference type="EMBL" id="CAP96232.1"/>
    </source>
</evidence>
<dbReference type="Proteomes" id="UP000000724">
    <property type="component" value="Contig Pc00c21"/>
</dbReference>
<dbReference type="PROSITE" id="PS51387">
    <property type="entry name" value="FAD_PCMH"/>
    <property type="match status" value="1"/>
</dbReference>
<gene>
    <name evidence="7" type="ORF">Pc21g13350</name>
    <name evidence="7" type="ORF">PCH_Pc21g13350</name>
</gene>
<dbReference type="InterPro" id="IPR036318">
    <property type="entry name" value="FAD-bd_PCMH-like_sf"/>
</dbReference>
<keyword evidence="4" id="KW-0560">Oxidoreductase</keyword>
<dbReference type="HOGENOM" id="CLU_018354_1_2_1"/>
<dbReference type="AlphaFoldDB" id="B6HMU5"/>
<dbReference type="InterPro" id="IPR016166">
    <property type="entry name" value="FAD-bd_PCMH"/>
</dbReference>
<reference evidence="7 8" key="1">
    <citation type="journal article" date="2008" name="Nat. Biotechnol.">
        <title>Genome sequencing and analysis of the filamentous fungus Penicillium chrysogenum.</title>
        <authorList>
            <person name="van den Berg M.A."/>
            <person name="Albang R."/>
            <person name="Albermann K."/>
            <person name="Badger J.H."/>
            <person name="Daran J.-M."/>
            <person name="Driessen A.J.M."/>
            <person name="Garcia-Estrada C."/>
            <person name="Fedorova N.D."/>
            <person name="Harris D.M."/>
            <person name="Heijne W.H.M."/>
            <person name="Joardar V.S."/>
            <person name="Kiel J.A.K.W."/>
            <person name="Kovalchuk A."/>
            <person name="Martin J.F."/>
            <person name="Nierman W.C."/>
            <person name="Nijland J.G."/>
            <person name="Pronk J.T."/>
            <person name="Roubos J.A."/>
            <person name="van der Klei I.J."/>
            <person name="van Peij N.N.M.E."/>
            <person name="Veenhuis M."/>
            <person name="von Doehren H."/>
            <person name="Wagner C."/>
            <person name="Wortman J.R."/>
            <person name="Bovenberg R.A.L."/>
        </authorList>
    </citation>
    <scope>NUCLEOTIDE SEQUENCE [LARGE SCALE GENOMIC DNA]</scope>
    <source>
        <strain evidence="8">ATCC 28089 / DSM 1075 / NRRL 1951 / Wisconsin 54-1255</strain>
    </source>
</reference>